<evidence type="ECO:0000313" key="6">
    <source>
        <dbReference type="Proteomes" id="UP001620514"/>
    </source>
</evidence>
<dbReference type="InterPro" id="IPR029016">
    <property type="entry name" value="GAF-like_dom_sf"/>
</dbReference>
<dbReference type="PANTHER" id="PTHR30136">
    <property type="entry name" value="HELIX-TURN-HELIX TRANSCRIPTIONAL REGULATOR, ICLR FAMILY"/>
    <property type="match status" value="1"/>
</dbReference>
<dbReference type="Gene3D" id="1.10.10.10">
    <property type="entry name" value="Winged helix-like DNA-binding domain superfamily/Winged helix DNA-binding domain"/>
    <property type="match status" value="1"/>
</dbReference>
<evidence type="ECO:0000256" key="3">
    <source>
        <dbReference type="ARBA" id="ARBA00023163"/>
    </source>
</evidence>
<dbReference type="RefSeq" id="WP_404611375.1">
    <property type="nucleotide sequence ID" value="NZ_JBIYDN010000026.1"/>
</dbReference>
<reference evidence="5 6" key="1">
    <citation type="submission" date="2024-11" db="EMBL/GenBank/DDBJ databases">
        <title>Using genomics to understand microbial adaptation to soil warming.</title>
        <authorList>
            <person name="Deangelis K.M. PhD."/>
        </authorList>
    </citation>
    <scope>NUCLEOTIDE SEQUENCE [LARGE SCALE GENOMIC DNA]</scope>
    <source>
        <strain evidence="5 6">GAS97</strain>
    </source>
</reference>
<dbReference type="InterPro" id="IPR014757">
    <property type="entry name" value="Tscrpt_reg_IclR_C"/>
</dbReference>
<dbReference type="InterPro" id="IPR005471">
    <property type="entry name" value="Tscrpt_reg_IclR_N"/>
</dbReference>
<dbReference type="InterPro" id="IPR050707">
    <property type="entry name" value="HTH_MetabolicPath_Reg"/>
</dbReference>
<name>A0ABW8MXH8_9BURK</name>
<dbReference type="EMBL" id="JBIYDN010000026">
    <property type="protein sequence ID" value="MFK4446487.1"/>
    <property type="molecule type" value="Genomic_DNA"/>
</dbReference>
<keyword evidence="3" id="KW-0804">Transcription</keyword>
<accession>A0ABW8MXH8</accession>
<evidence type="ECO:0000256" key="2">
    <source>
        <dbReference type="ARBA" id="ARBA00023125"/>
    </source>
</evidence>
<dbReference type="InterPro" id="IPR036388">
    <property type="entry name" value="WH-like_DNA-bd_sf"/>
</dbReference>
<dbReference type="Pfam" id="PF09339">
    <property type="entry name" value="HTH_IclR"/>
    <property type="match status" value="1"/>
</dbReference>
<comment type="caution">
    <text evidence="5">The sequence shown here is derived from an EMBL/GenBank/DDBJ whole genome shotgun (WGS) entry which is preliminary data.</text>
</comment>
<dbReference type="SUPFAM" id="SSF46785">
    <property type="entry name" value="Winged helix' DNA-binding domain"/>
    <property type="match status" value="1"/>
</dbReference>
<dbReference type="PROSITE" id="PS51078">
    <property type="entry name" value="ICLR_ED"/>
    <property type="match status" value="1"/>
</dbReference>
<proteinExistence type="predicted"/>
<dbReference type="InterPro" id="IPR036390">
    <property type="entry name" value="WH_DNA-bd_sf"/>
</dbReference>
<dbReference type="GO" id="GO:0003677">
    <property type="term" value="F:DNA binding"/>
    <property type="evidence" value="ECO:0007669"/>
    <property type="project" value="UniProtKB-KW"/>
</dbReference>
<dbReference type="Pfam" id="PF01614">
    <property type="entry name" value="IclR_C"/>
    <property type="match status" value="1"/>
</dbReference>
<evidence type="ECO:0000259" key="4">
    <source>
        <dbReference type="PROSITE" id="PS51078"/>
    </source>
</evidence>
<keyword evidence="6" id="KW-1185">Reference proteome</keyword>
<evidence type="ECO:0000313" key="5">
    <source>
        <dbReference type="EMBL" id="MFK4446487.1"/>
    </source>
</evidence>
<gene>
    <name evidence="5" type="ORF">ABH943_006519</name>
</gene>
<sequence length="338" mass="36790">MLSLIPMVDMGTQQIAVVAASGLIHMKSRCCNARCTYALNTDMLDTIAKGGTQTITEDTAMKRDVDLDISADDGGARSYSAPALEKGLDILEALCASQHPLTQKDLAGKVSRSVGEIYRMIQCLVSRNYVAQIDDSYSITTKLFELTHLNPPTHRLLLEATPVMNKLASEFDQSCHLTVYNHGRQVVVAKVDTPSGMGFSLRVGSDLDVLISVSGRVLVAFQDEETRKLRIAESRQRRPDQVDPQIDAVLDYIHSRGYESAPSSQVRGLYALSFPVLDSRNHAIAALTIPYAERIDQAQRKSVGEIQAALEQAANSISERIGGGTPALSRQRVSADGT</sequence>
<dbReference type="Proteomes" id="UP001620514">
    <property type="component" value="Unassembled WGS sequence"/>
</dbReference>
<organism evidence="5 6">
    <name type="scientific">Caballeronia udeis</name>
    <dbReference type="NCBI Taxonomy" id="1232866"/>
    <lineage>
        <taxon>Bacteria</taxon>
        <taxon>Pseudomonadati</taxon>
        <taxon>Pseudomonadota</taxon>
        <taxon>Betaproteobacteria</taxon>
        <taxon>Burkholderiales</taxon>
        <taxon>Burkholderiaceae</taxon>
        <taxon>Caballeronia</taxon>
    </lineage>
</organism>
<dbReference type="SUPFAM" id="SSF55781">
    <property type="entry name" value="GAF domain-like"/>
    <property type="match status" value="1"/>
</dbReference>
<keyword evidence="1" id="KW-0805">Transcription regulation</keyword>
<protein>
    <submittedName>
        <fullName evidence="5">DNA-binding IclR family transcriptional regulator</fullName>
    </submittedName>
</protein>
<feature type="domain" description="IclR-ED" evidence="4">
    <location>
        <begin position="142"/>
        <end position="323"/>
    </location>
</feature>
<dbReference type="SMART" id="SM00346">
    <property type="entry name" value="HTH_ICLR"/>
    <property type="match status" value="1"/>
</dbReference>
<keyword evidence="2 5" id="KW-0238">DNA-binding</keyword>
<dbReference type="PANTHER" id="PTHR30136:SF7">
    <property type="entry name" value="HTH-TYPE TRANSCRIPTIONAL REGULATOR KDGR-RELATED"/>
    <property type="match status" value="1"/>
</dbReference>
<dbReference type="Gene3D" id="3.30.450.40">
    <property type="match status" value="1"/>
</dbReference>
<evidence type="ECO:0000256" key="1">
    <source>
        <dbReference type="ARBA" id="ARBA00023015"/>
    </source>
</evidence>